<organism evidence="4 5">
    <name type="scientific">Roseimaritima ulvae</name>
    <dbReference type="NCBI Taxonomy" id="980254"/>
    <lineage>
        <taxon>Bacteria</taxon>
        <taxon>Pseudomonadati</taxon>
        <taxon>Planctomycetota</taxon>
        <taxon>Planctomycetia</taxon>
        <taxon>Pirellulales</taxon>
        <taxon>Pirellulaceae</taxon>
        <taxon>Roseimaritima</taxon>
    </lineage>
</organism>
<evidence type="ECO:0000256" key="2">
    <source>
        <dbReference type="SAM" id="MobiDB-lite"/>
    </source>
</evidence>
<dbReference type="InterPro" id="IPR050955">
    <property type="entry name" value="Plant_Biomass_Hydrol_Est"/>
</dbReference>
<feature type="region of interest" description="Disordered" evidence="2">
    <location>
        <begin position="1"/>
        <end position="24"/>
    </location>
</feature>
<dbReference type="SUPFAM" id="SSF53474">
    <property type="entry name" value="alpha/beta-Hydrolases"/>
    <property type="match status" value="1"/>
</dbReference>
<dbReference type="EMBL" id="CP042914">
    <property type="protein sequence ID" value="QEG42138.1"/>
    <property type="molecule type" value="Genomic_DNA"/>
</dbReference>
<evidence type="ECO:0000256" key="1">
    <source>
        <dbReference type="ARBA" id="ARBA00022729"/>
    </source>
</evidence>
<dbReference type="Proteomes" id="UP000325286">
    <property type="component" value="Chromosome"/>
</dbReference>
<accession>A0A5B9QST3</accession>
<keyword evidence="5" id="KW-1185">Reference proteome</keyword>
<name>A0A5B9QST3_9BACT</name>
<dbReference type="AlphaFoldDB" id="A0A5B9QST3"/>
<feature type="domain" description="Peptidase S9 prolyl oligopeptidase catalytic" evidence="3">
    <location>
        <begin position="200"/>
        <end position="352"/>
    </location>
</feature>
<dbReference type="InterPro" id="IPR029058">
    <property type="entry name" value="AB_hydrolase_fold"/>
</dbReference>
<keyword evidence="1" id="KW-0732">Signal</keyword>
<dbReference type="PANTHER" id="PTHR43037">
    <property type="entry name" value="UNNAMED PRODUCT-RELATED"/>
    <property type="match status" value="1"/>
</dbReference>
<evidence type="ECO:0000313" key="5">
    <source>
        <dbReference type="Proteomes" id="UP000325286"/>
    </source>
</evidence>
<dbReference type="Pfam" id="PF00326">
    <property type="entry name" value="Peptidase_S9"/>
    <property type="match status" value="1"/>
</dbReference>
<protein>
    <submittedName>
        <fullName evidence="4">Prolyl oligopeptidase family protein</fullName>
    </submittedName>
</protein>
<proteinExistence type="predicted"/>
<sequence>MLPAQDARHATYQPLPAAGQAPPADVAATLQQRIDALRQTYQQQNLTASETADVEVLLRAVELALQQNLFYSSKDIATATDLLDRARSRLELLLAGDRGIKLLQLAGEVLDKPQAVAGGFVSDIDDSVQPYGLVIPAGWSSDDGKPRRLDVWLHGRGDSHTELQFLRTRLKSTGPITPPDTFVLHPFGRHCNAFKFAGERDVYEAIAHVAQQFAIDPQRISIRGFSMGGAGCWHLAVHHPSFWFAANPGAGFADTVQYQGWDKKPAFQMTDFQKQLLNWYDCPPWAGNLSNTQVIAYSGEVDKQKLAADVMWDASQQHGIQWPYVIGAGMGHKIDPASAQQMDQQLQAWAEQEPAKVPTVDFTTYTLRYPRCHWLTIEGMQQHWQAARVQGKVEGGVIQLQTEGVTHLAIDLPAGALPAERDAITIRINGEGVAAPDAVADQSYHCDLIRVSEGWAVAGNPDRSLRKRPGLQGPIDDALTQRFVFVRPSRPCWHGQVERWATAEYEYAVERWKRVMRGEVREVLDRNLSEATIRDSNLILFGDPRANRVLAGMLNRLPLKWDRDRLEVNGQTYDASRHAAVMVFPNPLNPERYVVLNSGHTFRDFSNVSNSRQIPMLPDWAVLDVAQGANALLPGEVKAAGFFNEQWE</sequence>
<evidence type="ECO:0000313" key="4">
    <source>
        <dbReference type="EMBL" id="QEG42138.1"/>
    </source>
</evidence>
<dbReference type="PANTHER" id="PTHR43037:SF1">
    <property type="entry name" value="BLL1128 PROTEIN"/>
    <property type="match status" value="1"/>
</dbReference>
<dbReference type="KEGG" id="rul:UC8_41710"/>
<feature type="compositionally biased region" description="Low complexity" evidence="2">
    <location>
        <begin position="13"/>
        <end position="24"/>
    </location>
</feature>
<dbReference type="InterPro" id="IPR001375">
    <property type="entry name" value="Peptidase_S9_cat"/>
</dbReference>
<dbReference type="Gene3D" id="3.40.50.1820">
    <property type="entry name" value="alpha/beta hydrolase"/>
    <property type="match status" value="1"/>
</dbReference>
<dbReference type="GO" id="GO:0008236">
    <property type="term" value="F:serine-type peptidase activity"/>
    <property type="evidence" value="ECO:0007669"/>
    <property type="project" value="InterPro"/>
</dbReference>
<evidence type="ECO:0000259" key="3">
    <source>
        <dbReference type="Pfam" id="PF00326"/>
    </source>
</evidence>
<dbReference type="GO" id="GO:0006508">
    <property type="term" value="P:proteolysis"/>
    <property type="evidence" value="ECO:0007669"/>
    <property type="project" value="InterPro"/>
</dbReference>
<reference evidence="4 5" key="1">
    <citation type="submission" date="2019-08" db="EMBL/GenBank/DDBJ databases">
        <title>Deep-cultivation of Planctomycetes and their phenomic and genomic characterization uncovers novel biology.</title>
        <authorList>
            <person name="Wiegand S."/>
            <person name="Jogler M."/>
            <person name="Boedeker C."/>
            <person name="Pinto D."/>
            <person name="Vollmers J."/>
            <person name="Rivas-Marin E."/>
            <person name="Kohn T."/>
            <person name="Peeters S.H."/>
            <person name="Heuer A."/>
            <person name="Rast P."/>
            <person name="Oberbeckmann S."/>
            <person name="Bunk B."/>
            <person name="Jeske O."/>
            <person name="Meyerdierks A."/>
            <person name="Storesund J.E."/>
            <person name="Kallscheuer N."/>
            <person name="Luecker S."/>
            <person name="Lage O.M."/>
            <person name="Pohl T."/>
            <person name="Merkel B.J."/>
            <person name="Hornburger P."/>
            <person name="Mueller R.-W."/>
            <person name="Bruemmer F."/>
            <person name="Labrenz M."/>
            <person name="Spormann A.M."/>
            <person name="Op den Camp H."/>
            <person name="Overmann J."/>
            <person name="Amann R."/>
            <person name="Jetten M.S.M."/>
            <person name="Mascher T."/>
            <person name="Medema M.H."/>
            <person name="Devos D.P."/>
            <person name="Kaster A.-K."/>
            <person name="Ovreas L."/>
            <person name="Rohde M."/>
            <person name="Galperin M.Y."/>
            <person name="Jogler C."/>
        </authorList>
    </citation>
    <scope>NUCLEOTIDE SEQUENCE [LARGE SCALE GENOMIC DNA]</scope>
    <source>
        <strain evidence="4 5">UC8</strain>
    </source>
</reference>
<gene>
    <name evidence="4" type="ORF">UC8_41710</name>
</gene>